<dbReference type="EMBL" id="JARPUR010000003">
    <property type="protein sequence ID" value="KAK4879451.1"/>
    <property type="molecule type" value="Genomic_DNA"/>
</dbReference>
<evidence type="ECO:0000313" key="1">
    <source>
        <dbReference type="EMBL" id="KAK4879451.1"/>
    </source>
</evidence>
<evidence type="ECO:0000313" key="2">
    <source>
        <dbReference type="Proteomes" id="UP001353858"/>
    </source>
</evidence>
<keyword evidence="2" id="KW-1185">Reference proteome</keyword>
<gene>
    <name evidence="1" type="ORF">RN001_007597</name>
</gene>
<dbReference type="Proteomes" id="UP001353858">
    <property type="component" value="Unassembled WGS sequence"/>
</dbReference>
<reference evidence="2" key="1">
    <citation type="submission" date="2023-01" db="EMBL/GenBank/DDBJ databases">
        <title>Key to firefly adult light organ development and bioluminescence: homeobox transcription factors regulate luciferase expression and transportation to peroxisome.</title>
        <authorList>
            <person name="Fu X."/>
        </authorList>
    </citation>
    <scope>NUCLEOTIDE SEQUENCE [LARGE SCALE GENOMIC DNA]</scope>
</reference>
<name>A0AAN7S967_9COLE</name>
<dbReference type="InterPro" id="IPR012340">
    <property type="entry name" value="NA-bd_OB-fold"/>
</dbReference>
<sequence>MEATSEEIPAETVVSLTKKQIQTLQMKKHQEKRILRLFISHFLDPVKVQFSSERESYYQIGDIVFKKIQVRGVITGINVTFKTNETHIFSIDDGTGTLDCFLIDDDFLENLRVKTQNDVENNVALLQQEPQNSVYRAALMMRQSSKDKFKKFLPRTEFSLGDTVVVIGKLSEYKGKRNCFIQSICKVDPINNSDYYEDLCNLYKTVYNKHINFT</sequence>
<proteinExistence type="predicted"/>
<dbReference type="Gene3D" id="2.40.50.140">
    <property type="entry name" value="Nucleic acid-binding proteins"/>
    <property type="match status" value="1"/>
</dbReference>
<dbReference type="SUPFAM" id="SSF50249">
    <property type="entry name" value="Nucleic acid-binding proteins"/>
    <property type="match status" value="1"/>
</dbReference>
<comment type="caution">
    <text evidence="1">The sequence shown here is derived from an EMBL/GenBank/DDBJ whole genome shotgun (WGS) entry which is preliminary data.</text>
</comment>
<dbReference type="AlphaFoldDB" id="A0AAN7S967"/>
<accession>A0AAN7S967</accession>
<protein>
    <submittedName>
        <fullName evidence="1">Uncharacterized protein</fullName>
    </submittedName>
</protein>
<organism evidence="1 2">
    <name type="scientific">Aquatica leii</name>
    <dbReference type="NCBI Taxonomy" id="1421715"/>
    <lineage>
        <taxon>Eukaryota</taxon>
        <taxon>Metazoa</taxon>
        <taxon>Ecdysozoa</taxon>
        <taxon>Arthropoda</taxon>
        <taxon>Hexapoda</taxon>
        <taxon>Insecta</taxon>
        <taxon>Pterygota</taxon>
        <taxon>Neoptera</taxon>
        <taxon>Endopterygota</taxon>
        <taxon>Coleoptera</taxon>
        <taxon>Polyphaga</taxon>
        <taxon>Elateriformia</taxon>
        <taxon>Elateroidea</taxon>
        <taxon>Lampyridae</taxon>
        <taxon>Luciolinae</taxon>
        <taxon>Aquatica</taxon>
    </lineage>
</organism>